<keyword evidence="2" id="KW-1185">Reference proteome</keyword>
<proteinExistence type="predicted"/>
<sequence>MPRPKDLIGQKFGKLVAIEHFVQQGQSWCKCKCDCGNVKNVRASCLISGVTQSCGCYQRERTSTTNRLHGESGTRLYKIWKHMKGRCLCKSDKNYSLYGGRGISIFENWMNSYENFRNWAIQSGYSEKLTIDRINVDGNYCPENCRWVTVKAQANNKRTNIYVTLGNETHTLAEWGEINGISYETIDKRRRYGWSNESAVSTPVRKRRH</sequence>
<dbReference type="EMBL" id="JAAITT010000061">
    <property type="protein sequence ID" value="NSJ52216.1"/>
    <property type="molecule type" value="Genomic_DNA"/>
</dbReference>
<dbReference type="RefSeq" id="WP_165643102.1">
    <property type="nucleotide sequence ID" value="NZ_JAAITT010000061.1"/>
</dbReference>
<gene>
    <name evidence="1" type="ORF">G5B36_26545</name>
</gene>
<organism evidence="1 2">
    <name type="scientific">Enterocloster aldenensis</name>
    <dbReference type="NCBI Taxonomy" id="358742"/>
    <lineage>
        <taxon>Bacteria</taxon>
        <taxon>Bacillati</taxon>
        <taxon>Bacillota</taxon>
        <taxon>Clostridia</taxon>
        <taxon>Lachnospirales</taxon>
        <taxon>Lachnospiraceae</taxon>
        <taxon>Enterocloster</taxon>
    </lineage>
</organism>
<dbReference type="Proteomes" id="UP000669239">
    <property type="component" value="Unassembled WGS sequence"/>
</dbReference>
<protein>
    <recommendedName>
        <fullName evidence="3">AP2 domain-containing protein</fullName>
    </recommendedName>
</protein>
<evidence type="ECO:0000313" key="1">
    <source>
        <dbReference type="EMBL" id="NSJ52216.1"/>
    </source>
</evidence>
<evidence type="ECO:0000313" key="2">
    <source>
        <dbReference type="Proteomes" id="UP000669239"/>
    </source>
</evidence>
<evidence type="ECO:0008006" key="3">
    <source>
        <dbReference type="Google" id="ProtNLM"/>
    </source>
</evidence>
<comment type="caution">
    <text evidence="1">The sequence shown here is derived from an EMBL/GenBank/DDBJ whole genome shotgun (WGS) entry which is preliminary data.</text>
</comment>
<name>A0ABX2HRV6_9FIRM</name>
<accession>A0ABX2HRV6</accession>
<reference evidence="1 2" key="1">
    <citation type="journal article" date="2020" name="Cell Host Microbe">
        <title>Functional and Genomic Variation between Human-Derived Isolates of Lachnospiraceae Reveals Inter- and Intra-Species Diversity.</title>
        <authorList>
            <person name="Sorbara M.T."/>
            <person name="Littmann E.R."/>
            <person name="Fontana E."/>
            <person name="Moody T.U."/>
            <person name="Kohout C.E."/>
            <person name="Gjonbalaj M."/>
            <person name="Eaton V."/>
            <person name="Seok R."/>
            <person name="Leiner I.M."/>
            <person name="Pamer E.G."/>
        </authorList>
    </citation>
    <scope>NUCLEOTIDE SEQUENCE [LARGE SCALE GENOMIC DNA]</scope>
    <source>
        <strain evidence="1 2">MSK.1.17</strain>
    </source>
</reference>